<accession>A0A0J7KMG7</accession>
<dbReference type="Proteomes" id="UP000036403">
    <property type="component" value="Unassembled WGS sequence"/>
</dbReference>
<evidence type="ECO:0000313" key="1">
    <source>
        <dbReference type="EMBL" id="KMQ91444.1"/>
    </source>
</evidence>
<dbReference type="OrthoDB" id="7697913at2759"/>
<dbReference type="PANTHER" id="PTHR47331:SF1">
    <property type="entry name" value="GAG-LIKE PROTEIN"/>
    <property type="match status" value="1"/>
</dbReference>
<keyword evidence="2" id="KW-1185">Reference proteome</keyword>
<dbReference type="Pfam" id="PF05380">
    <property type="entry name" value="Peptidase_A17"/>
    <property type="match status" value="1"/>
</dbReference>
<protein>
    <recommendedName>
        <fullName evidence="3">Reverse transcriptase domain-containing protein</fullName>
    </recommendedName>
</protein>
<gene>
    <name evidence="1" type="ORF">RF55_8691</name>
</gene>
<reference evidence="1 2" key="1">
    <citation type="submission" date="2015-04" db="EMBL/GenBank/DDBJ databases">
        <title>Lasius niger genome sequencing.</title>
        <authorList>
            <person name="Konorov E.A."/>
            <person name="Nikitin M.A."/>
            <person name="Kirill M.V."/>
            <person name="Chang P."/>
        </authorList>
    </citation>
    <scope>NUCLEOTIDE SEQUENCE [LARGE SCALE GENOMIC DNA]</scope>
    <source>
        <tissue evidence="1">Whole</tissue>
    </source>
</reference>
<sequence length="154" mass="17652">MAVPILREQIYVDDVLFGADDLDYLKQVRNQLCSLLQLGGFELRKWASNSPVLLVDIDPANHGLACNKSLQANELVKILGISWNPALDTFQFQVELSTDIPNTKRSILSTIARLFDHLGWVTPVIITTKIFMQQLWQLQLDWDETLPSEVFLRW</sequence>
<dbReference type="AlphaFoldDB" id="A0A0J7KMG7"/>
<dbReference type="InterPro" id="IPR008042">
    <property type="entry name" value="Retrotrans_Pao"/>
</dbReference>
<name>A0A0J7KMG7_LASNI</name>
<dbReference type="STRING" id="67767.A0A0J7KMG7"/>
<dbReference type="PANTHER" id="PTHR47331">
    <property type="entry name" value="PHD-TYPE DOMAIN-CONTAINING PROTEIN"/>
    <property type="match status" value="1"/>
</dbReference>
<evidence type="ECO:0000313" key="2">
    <source>
        <dbReference type="Proteomes" id="UP000036403"/>
    </source>
</evidence>
<proteinExistence type="predicted"/>
<dbReference type="EMBL" id="LBMM01005536">
    <property type="protein sequence ID" value="KMQ91444.1"/>
    <property type="molecule type" value="Genomic_DNA"/>
</dbReference>
<dbReference type="PaxDb" id="67767-A0A0J7KMG7"/>
<evidence type="ECO:0008006" key="3">
    <source>
        <dbReference type="Google" id="ProtNLM"/>
    </source>
</evidence>
<organism evidence="1 2">
    <name type="scientific">Lasius niger</name>
    <name type="common">Black garden ant</name>
    <dbReference type="NCBI Taxonomy" id="67767"/>
    <lineage>
        <taxon>Eukaryota</taxon>
        <taxon>Metazoa</taxon>
        <taxon>Ecdysozoa</taxon>
        <taxon>Arthropoda</taxon>
        <taxon>Hexapoda</taxon>
        <taxon>Insecta</taxon>
        <taxon>Pterygota</taxon>
        <taxon>Neoptera</taxon>
        <taxon>Endopterygota</taxon>
        <taxon>Hymenoptera</taxon>
        <taxon>Apocrita</taxon>
        <taxon>Aculeata</taxon>
        <taxon>Formicoidea</taxon>
        <taxon>Formicidae</taxon>
        <taxon>Formicinae</taxon>
        <taxon>Lasius</taxon>
        <taxon>Lasius</taxon>
    </lineage>
</organism>
<comment type="caution">
    <text evidence="1">The sequence shown here is derived from an EMBL/GenBank/DDBJ whole genome shotgun (WGS) entry which is preliminary data.</text>
</comment>